<feature type="compositionally biased region" description="Basic residues" evidence="1">
    <location>
        <begin position="1"/>
        <end position="16"/>
    </location>
</feature>
<name>A0AAV6GLM8_9TELE</name>
<accession>A0AAV6GLM8</accession>
<comment type="caution">
    <text evidence="2">The sequence shown here is derived from an EMBL/GenBank/DDBJ whole genome shotgun (WGS) entry which is preliminary data.</text>
</comment>
<sequence>MLERRMRKRRRKRRRSGTGEEKKQQQKAEKINAWVPADWWRYCGRRDQQSQGQPRQTPPVMDEAEENAVYLYAAMHQIKPRNAFL</sequence>
<proteinExistence type="predicted"/>
<dbReference type="AlphaFoldDB" id="A0AAV6GLM8"/>
<evidence type="ECO:0000313" key="2">
    <source>
        <dbReference type="EMBL" id="KAG5276013.1"/>
    </source>
</evidence>
<keyword evidence="3" id="KW-1185">Reference proteome</keyword>
<evidence type="ECO:0000256" key="1">
    <source>
        <dbReference type="SAM" id="MobiDB-lite"/>
    </source>
</evidence>
<feature type="compositionally biased region" description="Basic and acidic residues" evidence="1">
    <location>
        <begin position="17"/>
        <end position="29"/>
    </location>
</feature>
<dbReference type="EMBL" id="JADWDJ010000009">
    <property type="protein sequence ID" value="KAG5276013.1"/>
    <property type="molecule type" value="Genomic_DNA"/>
</dbReference>
<gene>
    <name evidence="2" type="ORF">AALO_G00126970</name>
</gene>
<reference evidence="2" key="1">
    <citation type="submission" date="2020-10" db="EMBL/GenBank/DDBJ databases">
        <title>Chromosome-scale genome assembly of the Allis shad, Alosa alosa.</title>
        <authorList>
            <person name="Margot Z."/>
            <person name="Christophe K."/>
            <person name="Cabau C."/>
            <person name="Louis A."/>
            <person name="Berthelot C."/>
            <person name="Parey E."/>
            <person name="Roest Crollius H."/>
            <person name="Montfort J."/>
            <person name="Robinson-Rechavi M."/>
            <person name="Bucao C."/>
            <person name="Bouchez O."/>
            <person name="Gislard M."/>
            <person name="Lluch J."/>
            <person name="Milhes M."/>
            <person name="Lampietro C."/>
            <person name="Lopez Roques C."/>
            <person name="Donnadieu C."/>
            <person name="Braasch I."/>
            <person name="Desvignes T."/>
            <person name="Postlethwait J."/>
            <person name="Bobe J."/>
            <person name="Guiguen Y."/>
        </authorList>
    </citation>
    <scope>NUCLEOTIDE SEQUENCE</scope>
    <source>
        <strain evidence="2">M-15738</strain>
        <tissue evidence="2">Blood</tissue>
    </source>
</reference>
<organism evidence="2 3">
    <name type="scientific">Alosa alosa</name>
    <name type="common">allis shad</name>
    <dbReference type="NCBI Taxonomy" id="278164"/>
    <lineage>
        <taxon>Eukaryota</taxon>
        <taxon>Metazoa</taxon>
        <taxon>Chordata</taxon>
        <taxon>Craniata</taxon>
        <taxon>Vertebrata</taxon>
        <taxon>Euteleostomi</taxon>
        <taxon>Actinopterygii</taxon>
        <taxon>Neopterygii</taxon>
        <taxon>Teleostei</taxon>
        <taxon>Clupei</taxon>
        <taxon>Clupeiformes</taxon>
        <taxon>Clupeoidei</taxon>
        <taxon>Clupeidae</taxon>
        <taxon>Alosa</taxon>
    </lineage>
</organism>
<protein>
    <submittedName>
        <fullName evidence="2">Uncharacterized protein</fullName>
    </submittedName>
</protein>
<evidence type="ECO:0000313" key="3">
    <source>
        <dbReference type="Proteomes" id="UP000823561"/>
    </source>
</evidence>
<dbReference type="Proteomes" id="UP000823561">
    <property type="component" value="Chromosome 9"/>
</dbReference>
<feature type="region of interest" description="Disordered" evidence="1">
    <location>
        <begin position="1"/>
        <end position="29"/>
    </location>
</feature>